<gene>
    <name evidence="1" type="ORF">CWATWH8502_532</name>
</gene>
<dbReference type="AlphaFoldDB" id="T2IE92"/>
<dbReference type="EMBL" id="CAQK01000423">
    <property type="protein sequence ID" value="CCQ51199.1"/>
    <property type="molecule type" value="Genomic_DNA"/>
</dbReference>
<evidence type="ECO:0000313" key="2">
    <source>
        <dbReference type="Proteomes" id="UP000018348"/>
    </source>
</evidence>
<comment type="caution">
    <text evidence="1">The sequence shown here is derived from an EMBL/GenBank/DDBJ whole genome shotgun (WGS) entry which is preliminary data.</text>
</comment>
<proteinExistence type="predicted"/>
<organism evidence="1 2">
    <name type="scientific">Crocosphaera watsonii WH 8502</name>
    <dbReference type="NCBI Taxonomy" id="423474"/>
    <lineage>
        <taxon>Bacteria</taxon>
        <taxon>Bacillati</taxon>
        <taxon>Cyanobacteriota</taxon>
        <taxon>Cyanophyceae</taxon>
        <taxon>Oscillatoriophycideae</taxon>
        <taxon>Chroococcales</taxon>
        <taxon>Aphanothecaceae</taxon>
        <taxon>Crocosphaera</taxon>
    </lineage>
</organism>
<sequence length="40" mass="4934">MKLWGFSCCQEKLSRELINYKLIKLRFKQGINAYRRQKNK</sequence>
<evidence type="ECO:0000313" key="1">
    <source>
        <dbReference type="EMBL" id="CCQ51199.1"/>
    </source>
</evidence>
<reference evidence="1 2" key="2">
    <citation type="submission" date="2013-09" db="EMBL/GenBank/DDBJ databases">
        <title>Whole genome comparison of six Crocosphaera watsonii strains with differing phenotypes.</title>
        <authorList>
            <person name="Bench S.R."/>
            <person name="Heller P."/>
            <person name="Frank I."/>
            <person name="Arciniega M."/>
            <person name="Shilova I.N."/>
            <person name="Zehr J.P."/>
        </authorList>
    </citation>
    <scope>NUCLEOTIDE SEQUENCE [LARGE SCALE GENOMIC DNA]</scope>
    <source>
        <strain evidence="1 2">WH 8502</strain>
    </source>
</reference>
<reference evidence="1 2" key="1">
    <citation type="submission" date="2013-01" db="EMBL/GenBank/DDBJ databases">
        <authorList>
            <person name="Bench S."/>
        </authorList>
    </citation>
    <scope>NUCLEOTIDE SEQUENCE [LARGE SCALE GENOMIC DNA]</scope>
    <source>
        <strain evidence="1 2">WH 8502</strain>
    </source>
</reference>
<accession>T2IE92</accession>
<protein>
    <submittedName>
        <fullName evidence="1">Uncharacterized protein</fullName>
    </submittedName>
</protein>
<dbReference type="Proteomes" id="UP000018348">
    <property type="component" value="Unassembled WGS sequence"/>
</dbReference>
<name>T2IE92_CROWT</name>